<keyword evidence="2" id="KW-1185">Reference proteome</keyword>
<comment type="caution">
    <text evidence="1">The sequence shown here is derived from an EMBL/GenBank/DDBJ whole genome shotgun (WGS) entry which is preliminary data.</text>
</comment>
<dbReference type="Proteomes" id="UP000601435">
    <property type="component" value="Unassembled WGS sequence"/>
</dbReference>
<dbReference type="OrthoDB" id="423566at2759"/>
<dbReference type="AlphaFoldDB" id="A0A812X9X1"/>
<evidence type="ECO:0000313" key="2">
    <source>
        <dbReference type="Proteomes" id="UP000601435"/>
    </source>
</evidence>
<evidence type="ECO:0000313" key="1">
    <source>
        <dbReference type="EMBL" id="CAE7718327.1"/>
    </source>
</evidence>
<protein>
    <submittedName>
        <fullName evidence="1">Uncharacterized protein</fullName>
    </submittedName>
</protein>
<proteinExistence type="predicted"/>
<sequence length="187" mass="20530">MVRAKSNGFASSLHERELVDAWASDCPTPQESFLDIELADELRHDYLDSMDAESRNKILCANEKVIKSPAEVHGNSLAAEALAVIRETKKSKNARKEWMQRLKDACGDVLLKKKFERDNSGNSLEAAADEAAPAPVAAGVRPPVVNPDEMDTLPFFPGLPLATSRASESERPAVPGMKLYYLGVLFF</sequence>
<accession>A0A812X9X1</accession>
<organism evidence="1 2">
    <name type="scientific">Symbiodinium necroappetens</name>
    <dbReference type="NCBI Taxonomy" id="1628268"/>
    <lineage>
        <taxon>Eukaryota</taxon>
        <taxon>Sar</taxon>
        <taxon>Alveolata</taxon>
        <taxon>Dinophyceae</taxon>
        <taxon>Suessiales</taxon>
        <taxon>Symbiodiniaceae</taxon>
        <taxon>Symbiodinium</taxon>
    </lineage>
</organism>
<dbReference type="EMBL" id="CAJNJA010036269">
    <property type="protein sequence ID" value="CAE7718327.1"/>
    <property type="molecule type" value="Genomic_DNA"/>
</dbReference>
<name>A0A812X9X1_9DINO</name>
<gene>
    <name evidence="1" type="ORF">SNEC2469_LOCUS20705</name>
</gene>
<reference evidence="1" key="1">
    <citation type="submission" date="2021-02" db="EMBL/GenBank/DDBJ databases">
        <authorList>
            <person name="Dougan E. K."/>
            <person name="Rhodes N."/>
            <person name="Thang M."/>
            <person name="Chan C."/>
        </authorList>
    </citation>
    <scope>NUCLEOTIDE SEQUENCE</scope>
</reference>